<comment type="caution">
    <text evidence="6">The sequence shown here is derived from an EMBL/GenBank/DDBJ whole genome shotgun (WGS) entry which is preliminary data.</text>
</comment>
<feature type="transmembrane region" description="Helical" evidence="4">
    <location>
        <begin position="172"/>
        <end position="192"/>
    </location>
</feature>
<gene>
    <name evidence="6" type="ORF">KH142_09190</name>
</gene>
<accession>A0A943UZL1</accession>
<evidence type="ECO:0000256" key="2">
    <source>
        <dbReference type="ARBA" id="ARBA00023125"/>
    </source>
</evidence>
<sequence length="290" mass="31430">SAHAAIRRLARDERPRSRGEEESRVLPWKAIAIMAACSFAAAFGALPVQQLALGNVAGSMAACAFVCIAVLSASRWFNFDTVYQLAFPLFIVAFLFVSPVFAGDSAFTAASYDAGYTMLTMFMVIVFGNMTYRFGVNAVWACGIERGIRYGAELCGWGASSLLDAHAGASEVSLSFAAIALAVAVLFAVVFFSERGFSAQWGIAIDGEGMAASDERWLMLRVVELSRAFDLSPREGEVLTLMAERKTVSQMEKELFVAQGTIKAHISHIYKKLGVHSRAEVLALFDEECS</sequence>
<dbReference type="PANTHER" id="PTHR44688">
    <property type="entry name" value="DNA-BINDING TRANSCRIPTIONAL ACTIVATOR DEVR_DOSR"/>
    <property type="match status" value="1"/>
</dbReference>
<dbReference type="PROSITE" id="PS50043">
    <property type="entry name" value="HTH_LUXR_2"/>
    <property type="match status" value="1"/>
</dbReference>
<proteinExistence type="predicted"/>
<dbReference type="Proteomes" id="UP000727506">
    <property type="component" value="Unassembled WGS sequence"/>
</dbReference>
<feature type="domain" description="HTH luxR-type" evidence="5">
    <location>
        <begin position="224"/>
        <end position="289"/>
    </location>
</feature>
<dbReference type="Pfam" id="PF00196">
    <property type="entry name" value="GerE"/>
    <property type="match status" value="1"/>
</dbReference>
<keyword evidence="2" id="KW-0238">DNA-binding</keyword>
<name>A0A943UZL1_9ACTN</name>
<evidence type="ECO:0000313" key="7">
    <source>
        <dbReference type="Proteomes" id="UP000727506"/>
    </source>
</evidence>
<dbReference type="PRINTS" id="PR00038">
    <property type="entry name" value="HTHLUXR"/>
</dbReference>
<dbReference type="InterPro" id="IPR000792">
    <property type="entry name" value="Tscrpt_reg_LuxR_C"/>
</dbReference>
<keyword evidence="3" id="KW-0804">Transcription</keyword>
<evidence type="ECO:0000256" key="1">
    <source>
        <dbReference type="ARBA" id="ARBA00023015"/>
    </source>
</evidence>
<dbReference type="GO" id="GO:0003677">
    <property type="term" value="F:DNA binding"/>
    <property type="evidence" value="ECO:0007669"/>
    <property type="project" value="UniProtKB-KW"/>
</dbReference>
<keyword evidence="4" id="KW-0472">Membrane</keyword>
<dbReference type="Gene3D" id="1.10.10.10">
    <property type="entry name" value="Winged helix-like DNA-binding domain superfamily/Winged helix DNA-binding domain"/>
    <property type="match status" value="1"/>
</dbReference>
<dbReference type="GO" id="GO:0006355">
    <property type="term" value="P:regulation of DNA-templated transcription"/>
    <property type="evidence" value="ECO:0007669"/>
    <property type="project" value="InterPro"/>
</dbReference>
<feature type="transmembrane region" description="Helical" evidence="4">
    <location>
        <begin position="83"/>
        <end position="102"/>
    </location>
</feature>
<evidence type="ECO:0000259" key="5">
    <source>
        <dbReference type="PROSITE" id="PS50043"/>
    </source>
</evidence>
<dbReference type="AlphaFoldDB" id="A0A943UZL1"/>
<keyword evidence="4" id="KW-0812">Transmembrane</keyword>
<feature type="transmembrane region" description="Helical" evidence="4">
    <location>
        <begin position="26"/>
        <end position="46"/>
    </location>
</feature>
<reference evidence="6" key="1">
    <citation type="submission" date="2021-02" db="EMBL/GenBank/DDBJ databases">
        <title>Infant gut strain persistence is associated with maternal origin, phylogeny, and functional potential including surface adhesion and iron acquisition.</title>
        <authorList>
            <person name="Lou Y.C."/>
        </authorList>
    </citation>
    <scope>NUCLEOTIDE SEQUENCE</scope>
    <source>
        <strain evidence="6">L2_039_000G1_dasL2_039_000G1_concoct_11</strain>
    </source>
</reference>
<dbReference type="SMART" id="SM00421">
    <property type="entry name" value="HTH_LUXR"/>
    <property type="match status" value="1"/>
</dbReference>
<feature type="transmembrane region" description="Helical" evidence="4">
    <location>
        <begin position="114"/>
        <end position="132"/>
    </location>
</feature>
<dbReference type="CDD" id="cd06170">
    <property type="entry name" value="LuxR_C_like"/>
    <property type="match status" value="1"/>
</dbReference>
<protein>
    <submittedName>
        <fullName evidence="6">Helix-turn-helix transcriptional regulator</fullName>
    </submittedName>
</protein>
<keyword evidence="4" id="KW-1133">Transmembrane helix</keyword>
<dbReference type="InterPro" id="IPR016032">
    <property type="entry name" value="Sig_transdc_resp-reg_C-effctor"/>
</dbReference>
<organism evidence="6 7">
    <name type="scientific">Slackia piriformis</name>
    <dbReference type="NCBI Taxonomy" id="626934"/>
    <lineage>
        <taxon>Bacteria</taxon>
        <taxon>Bacillati</taxon>
        <taxon>Actinomycetota</taxon>
        <taxon>Coriobacteriia</taxon>
        <taxon>Eggerthellales</taxon>
        <taxon>Eggerthellaceae</taxon>
        <taxon>Slackia</taxon>
    </lineage>
</organism>
<keyword evidence="1" id="KW-0805">Transcription regulation</keyword>
<feature type="non-terminal residue" evidence="6">
    <location>
        <position position="1"/>
    </location>
</feature>
<dbReference type="SUPFAM" id="SSF46894">
    <property type="entry name" value="C-terminal effector domain of the bipartite response regulators"/>
    <property type="match status" value="1"/>
</dbReference>
<feature type="transmembrane region" description="Helical" evidence="4">
    <location>
        <begin position="53"/>
        <end position="77"/>
    </location>
</feature>
<evidence type="ECO:0000256" key="4">
    <source>
        <dbReference type="SAM" id="Phobius"/>
    </source>
</evidence>
<evidence type="ECO:0000313" key="6">
    <source>
        <dbReference type="EMBL" id="MBS6941618.1"/>
    </source>
</evidence>
<dbReference type="PANTHER" id="PTHR44688:SF16">
    <property type="entry name" value="DNA-BINDING TRANSCRIPTIONAL ACTIVATOR DEVR_DOSR"/>
    <property type="match status" value="1"/>
</dbReference>
<evidence type="ECO:0000256" key="3">
    <source>
        <dbReference type="ARBA" id="ARBA00023163"/>
    </source>
</evidence>
<dbReference type="EMBL" id="JAGZSV010000242">
    <property type="protein sequence ID" value="MBS6941618.1"/>
    <property type="molecule type" value="Genomic_DNA"/>
</dbReference>
<dbReference type="InterPro" id="IPR036388">
    <property type="entry name" value="WH-like_DNA-bd_sf"/>
</dbReference>